<accession>A0ABN2KE98</accession>
<evidence type="ECO:0000313" key="3">
    <source>
        <dbReference type="EMBL" id="GAA1754068.1"/>
    </source>
</evidence>
<evidence type="ECO:0000256" key="1">
    <source>
        <dbReference type="SAM" id="Coils"/>
    </source>
</evidence>
<sequence length="597" mass="67643">MRLRRLYSDQPEFDEIVFNDGVSAVFAEIRIPSNRDLDTHNLGKTTVGELIDFCLLRGKHDKFFLFKHQARFADFTFRLELALDDDTFLTISRPVSPGSRIDFLKADTSTGPEEISRLDQWDHTNVSFDRAKKLLDGWLGFTALAPWGYRKLAGYLVRSQSDYQDVFQLNKFSGKHVDWKPFVAHLLGMSSQPVIALYEKREELAAADSRLQTLTQEWGGDDVDASLLDGLIAVKRREVAVSAEALESFNFDIEDRDVVVEVVEVVEAEIAQLNEERYELLQILERLSESLADEQIVFRTKDAAKLFAEAGVVFGEQLTRNFDQLVEFNRKITQERRGEIESQLAAGQARLEAIEIALPALNARRAESLEFLRESEALEKYKLLGRDLATLRADLQILEARRTAAGRLLELRREQRELVEETGRIQTAVENEIEEISKDDTSRFGQIRQYFTEIVHEVLGQNAILAIKVNGSGGLDFVAEFVGDGGKATSGDKGTSYKKLLCIAFDLAFLRAYLNESFPRFVYHDGALEQLEPRKRQKLISVLREYEGHGLQPIISLLDSDLPEPLDANSGTMKSSEIVKILHDEGESGRLFTMAPW</sequence>
<comment type="caution">
    <text evidence="3">The sequence shown here is derived from an EMBL/GenBank/DDBJ whole genome shotgun (WGS) entry which is preliminary data.</text>
</comment>
<evidence type="ECO:0000313" key="4">
    <source>
        <dbReference type="Proteomes" id="UP001501057"/>
    </source>
</evidence>
<feature type="domain" description="DUF2326" evidence="2">
    <location>
        <begin position="455"/>
        <end position="595"/>
    </location>
</feature>
<name>A0ABN2KE98_9ACTN</name>
<protein>
    <recommendedName>
        <fullName evidence="2">DUF2326 domain-containing protein</fullName>
    </recommendedName>
</protein>
<proteinExistence type="predicted"/>
<dbReference type="RefSeq" id="WP_344204364.1">
    <property type="nucleotide sequence ID" value="NZ_BAAAME010000013.1"/>
</dbReference>
<keyword evidence="4" id="KW-1185">Reference proteome</keyword>
<dbReference type="Pfam" id="PF10088">
    <property type="entry name" value="DUF2326"/>
    <property type="match status" value="1"/>
</dbReference>
<feature type="coiled-coil region" evidence="1">
    <location>
        <begin position="381"/>
        <end position="431"/>
    </location>
</feature>
<organism evidence="3 4">
    <name type="scientific">Aeromicrobium alkaliterrae</name>
    <dbReference type="NCBI Taxonomy" id="302168"/>
    <lineage>
        <taxon>Bacteria</taxon>
        <taxon>Bacillati</taxon>
        <taxon>Actinomycetota</taxon>
        <taxon>Actinomycetes</taxon>
        <taxon>Propionibacteriales</taxon>
        <taxon>Nocardioidaceae</taxon>
        <taxon>Aeromicrobium</taxon>
    </lineage>
</organism>
<keyword evidence="1" id="KW-0175">Coiled coil</keyword>
<dbReference type="InterPro" id="IPR018760">
    <property type="entry name" value="DUF2326"/>
</dbReference>
<gene>
    <name evidence="3" type="ORF">GCM10009710_36920</name>
</gene>
<evidence type="ECO:0000259" key="2">
    <source>
        <dbReference type="Pfam" id="PF10088"/>
    </source>
</evidence>
<dbReference type="Proteomes" id="UP001501057">
    <property type="component" value="Unassembled WGS sequence"/>
</dbReference>
<reference evidence="3 4" key="1">
    <citation type="journal article" date="2019" name="Int. J. Syst. Evol. Microbiol.">
        <title>The Global Catalogue of Microorganisms (GCM) 10K type strain sequencing project: providing services to taxonomists for standard genome sequencing and annotation.</title>
        <authorList>
            <consortium name="The Broad Institute Genomics Platform"/>
            <consortium name="The Broad Institute Genome Sequencing Center for Infectious Disease"/>
            <person name="Wu L."/>
            <person name="Ma J."/>
        </authorList>
    </citation>
    <scope>NUCLEOTIDE SEQUENCE [LARGE SCALE GENOMIC DNA]</scope>
    <source>
        <strain evidence="3 4">JCM 13518</strain>
    </source>
</reference>
<dbReference type="EMBL" id="BAAAME010000013">
    <property type="protein sequence ID" value="GAA1754068.1"/>
    <property type="molecule type" value="Genomic_DNA"/>
</dbReference>
<feature type="coiled-coil region" evidence="1">
    <location>
        <begin position="256"/>
        <end position="290"/>
    </location>
</feature>